<feature type="non-terminal residue" evidence="1">
    <location>
        <position position="1"/>
    </location>
</feature>
<sequence>PDPHAHGLMMHHHDLTCRDGVGQVMISISSNHAQNKGQRLQEFSRARWLVADPIGIAAGIQSAAELPSKWRFLGNLEQEAAGVLLLS</sequence>
<evidence type="ECO:0000313" key="2">
    <source>
        <dbReference type="Proteomes" id="UP000324091"/>
    </source>
</evidence>
<dbReference type="AlphaFoldDB" id="A0A5C6PPW7"/>
<accession>A0A5C6PPW7</accession>
<comment type="caution">
    <text evidence="1">The sequence shown here is derived from an EMBL/GenBank/DDBJ whole genome shotgun (WGS) entry which is preliminary data.</text>
</comment>
<evidence type="ECO:0000313" key="1">
    <source>
        <dbReference type="EMBL" id="TWW80999.1"/>
    </source>
</evidence>
<organism evidence="1 2">
    <name type="scientific">Takifugu flavidus</name>
    <name type="common">sansaifugu</name>
    <dbReference type="NCBI Taxonomy" id="433684"/>
    <lineage>
        <taxon>Eukaryota</taxon>
        <taxon>Metazoa</taxon>
        <taxon>Chordata</taxon>
        <taxon>Craniata</taxon>
        <taxon>Vertebrata</taxon>
        <taxon>Euteleostomi</taxon>
        <taxon>Actinopterygii</taxon>
        <taxon>Neopterygii</taxon>
        <taxon>Teleostei</taxon>
        <taxon>Neoteleostei</taxon>
        <taxon>Acanthomorphata</taxon>
        <taxon>Eupercaria</taxon>
        <taxon>Tetraodontiformes</taxon>
        <taxon>Tetradontoidea</taxon>
        <taxon>Tetraodontidae</taxon>
        <taxon>Takifugu</taxon>
    </lineage>
</organism>
<proteinExistence type="predicted"/>
<keyword evidence="2" id="KW-1185">Reference proteome</keyword>
<protein>
    <submittedName>
        <fullName evidence="1">Uncharacterized protein</fullName>
    </submittedName>
</protein>
<dbReference type="Proteomes" id="UP000324091">
    <property type="component" value="Chromosome 1"/>
</dbReference>
<reference evidence="1 2" key="1">
    <citation type="submission" date="2019-04" db="EMBL/GenBank/DDBJ databases">
        <title>Chromosome genome assembly for Takifugu flavidus.</title>
        <authorList>
            <person name="Xiao S."/>
        </authorList>
    </citation>
    <scope>NUCLEOTIDE SEQUENCE [LARGE SCALE GENOMIC DNA]</scope>
    <source>
        <strain evidence="1">HTHZ2018</strain>
        <tissue evidence="1">Muscle</tissue>
    </source>
</reference>
<name>A0A5C6PPW7_9TELE</name>
<dbReference type="EMBL" id="RHFK02000001">
    <property type="protein sequence ID" value="TWW80999.1"/>
    <property type="molecule type" value="Genomic_DNA"/>
</dbReference>
<gene>
    <name evidence="1" type="ORF">D4764_01G0008140</name>
</gene>